<organism evidence="3 4">
    <name type="scientific">Stakelama pacifica</name>
    <dbReference type="NCBI Taxonomy" id="517720"/>
    <lineage>
        <taxon>Bacteria</taxon>
        <taxon>Pseudomonadati</taxon>
        <taxon>Pseudomonadota</taxon>
        <taxon>Alphaproteobacteria</taxon>
        <taxon>Sphingomonadales</taxon>
        <taxon>Sphingomonadaceae</taxon>
        <taxon>Stakelama</taxon>
    </lineage>
</organism>
<dbReference type="PANTHER" id="PTHR34512:SF30">
    <property type="entry name" value="OUTER MEMBRANE PROTEIN ASSEMBLY FACTOR BAMB"/>
    <property type="match status" value="1"/>
</dbReference>
<gene>
    <name evidence="3" type="ORF">EV664_10971</name>
</gene>
<dbReference type="Pfam" id="PF13360">
    <property type="entry name" value="PQQ_2"/>
    <property type="match status" value="2"/>
</dbReference>
<keyword evidence="4" id="KW-1185">Reference proteome</keyword>
<dbReference type="AlphaFoldDB" id="A0A4R6FH27"/>
<keyword evidence="1" id="KW-0732">Signal</keyword>
<evidence type="ECO:0000313" key="4">
    <source>
        <dbReference type="Proteomes" id="UP000295493"/>
    </source>
</evidence>
<sequence length="439" mass="45700">MTKFRTSAAILAFAAALGACSGSGKKSTPVLGERVPVLSSESSVKPDETIAAIPVTVPAPVANGDWTQPGGNAAKVMGNLALGDSLSTVWTADIPGDTSRVRMAAAPVVANGTLYAMGTDGKVHAFDAATGAERWTATTATEEQQGARALFGGGVSVGGDRLYATNGLGDVVAMNAADGSVIWRKRPGGPLRGAPTVANGNVYVMSQDNQLFALSQQTGDVVWNQSGSLESQGVFGVAAPAAGRGSVVAGFSSGELNAYRYENGASLWGDSLSRTTVSTSVSSLADIDADPVIDNDEVFAIGEGGRMVAVDILSGRRLWEQNLSGIKTPWVAGQWIYVMASDAKLLCIARDSGKIRWIAQLPGYRNQKKKKNPIYWSGPVMAGGKLYVVSSRGAMTSVDPLDGSIGEMRDVGKAFSLPPIVANNMLYTLSDEGRITAFR</sequence>
<accession>A0A4R6FH27</accession>
<dbReference type="InterPro" id="IPR015943">
    <property type="entry name" value="WD40/YVTN_repeat-like_dom_sf"/>
</dbReference>
<dbReference type="InterPro" id="IPR011047">
    <property type="entry name" value="Quinoprotein_ADH-like_sf"/>
</dbReference>
<dbReference type="PROSITE" id="PS51257">
    <property type="entry name" value="PROKAR_LIPOPROTEIN"/>
    <property type="match status" value="1"/>
</dbReference>
<dbReference type="SUPFAM" id="SSF50998">
    <property type="entry name" value="Quinoprotein alcohol dehydrogenase-like"/>
    <property type="match status" value="1"/>
</dbReference>
<feature type="domain" description="Pyrrolo-quinoline quinone repeat" evidence="2">
    <location>
        <begin position="151"/>
        <end position="358"/>
    </location>
</feature>
<dbReference type="RefSeq" id="WP_133496152.1">
    <property type="nucleotide sequence ID" value="NZ_BMLU01000009.1"/>
</dbReference>
<comment type="caution">
    <text evidence="3">The sequence shown here is derived from an EMBL/GenBank/DDBJ whole genome shotgun (WGS) entry which is preliminary data.</text>
</comment>
<feature type="domain" description="Pyrrolo-quinoline quinone repeat" evidence="2">
    <location>
        <begin position="87"/>
        <end position="144"/>
    </location>
</feature>
<dbReference type="OrthoDB" id="5290752at2"/>
<protein>
    <submittedName>
        <fullName evidence="3">Putative pyrroloquinoline-quinone binding quinoprotein</fullName>
    </submittedName>
</protein>
<proteinExistence type="predicted"/>
<evidence type="ECO:0000259" key="2">
    <source>
        <dbReference type="Pfam" id="PF13360"/>
    </source>
</evidence>
<dbReference type="EMBL" id="SNWD01000009">
    <property type="protein sequence ID" value="TDN80681.1"/>
    <property type="molecule type" value="Genomic_DNA"/>
</dbReference>
<feature type="signal peptide" evidence="1">
    <location>
        <begin position="1"/>
        <end position="21"/>
    </location>
</feature>
<dbReference type="PANTHER" id="PTHR34512">
    <property type="entry name" value="CELL SURFACE PROTEIN"/>
    <property type="match status" value="1"/>
</dbReference>
<dbReference type="Proteomes" id="UP000295493">
    <property type="component" value="Unassembled WGS sequence"/>
</dbReference>
<evidence type="ECO:0000313" key="3">
    <source>
        <dbReference type="EMBL" id="TDN80681.1"/>
    </source>
</evidence>
<dbReference type="Gene3D" id="2.130.10.10">
    <property type="entry name" value="YVTN repeat-like/Quinoprotein amine dehydrogenase"/>
    <property type="match status" value="1"/>
</dbReference>
<feature type="chain" id="PRO_5020624627" evidence="1">
    <location>
        <begin position="22"/>
        <end position="439"/>
    </location>
</feature>
<reference evidence="3 4" key="1">
    <citation type="submission" date="2019-03" db="EMBL/GenBank/DDBJ databases">
        <title>Genomic Encyclopedia of Type Strains, Phase IV (KMG-IV): sequencing the most valuable type-strain genomes for metagenomic binning, comparative biology and taxonomic classification.</title>
        <authorList>
            <person name="Goeker M."/>
        </authorList>
    </citation>
    <scope>NUCLEOTIDE SEQUENCE [LARGE SCALE GENOMIC DNA]</scope>
    <source>
        <strain evidence="3 4">DSM 25059</strain>
    </source>
</reference>
<evidence type="ECO:0000256" key="1">
    <source>
        <dbReference type="SAM" id="SignalP"/>
    </source>
</evidence>
<dbReference type="InterPro" id="IPR002372">
    <property type="entry name" value="PQQ_rpt_dom"/>
</dbReference>
<dbReference type="InterPro" id="IPR018391">
    <property type="entry name" value="PQQ_b-propeller_rpt"/>
</dbReference>
<dbReference type="SMART" id="SM00564">
    <property type="entry name" value="PQQ"/>
    <property type="match status" value="4"/>
</dbReference>
<name>A0A4R6FH27_9SPHN</name>